<protein>
    <submittedName>
        <fullName evidence="2">Uncharacterized protein</fullName>
    </submittedName>
</protein>
<reference evidence="2 3" key="1">
    <citation type="submission" date="2015-01" db="EMBL/GenBank/DDBJ databases">
        <title>Characterization of Swiss Staphylococcus aureus strains involved in food poisoning.</title>
        <authorList>
            <person name="Crovadore J."/>
            <person name="Chablais R."/>
            <person name="Tonacini J."/>
            <person name="Schnyder B."/>
            <person name="Lefort F."/>
        </authorList>
    </citation>
    <scope>NUCLEOTIDE SEQUENCE [LARGE SCALE GENOMIC DNA]</scope>
    <source>
        <strain evidence="2 3">SA-120</strain>
    </source>
</reference>
<dbReference type="EMBL" id="JXIG01000517">
    <property type="protein sequence ID" value="KIU01229.1"/>
    <property type="molecule type" value="Genomic_DNA"/>
</dbReference>
<proteinExistence type="predicted"/>
<dbReference type="Proteomes" id="UP000032274">
    <property type="component" value="Unassembled WGS sequence"/>
</dbReference>
<dbReference type="AlphaFoldDB" id="A0AA40JPH0"/>
<feature type="region of interest" description="Disordered" evidence="1">
    <location>
        <begin position="1"/>
        <end position="20"/>
    </location>
</feature>
<evidence type="ECO:0000313" key="3">
    <source>
        <dbReference type="Proteomes" id="UP000032274"/>
    </source>
</evidence>
<gene>
    <name evidence="2" type="ORF">QU38_02425</name>
</gene>
<evidence type="ECO:0000256" key="1">
    <source>
        <dbReference type="SAM" id="MobiDB-lite"/>
    </source>
</evidence>
<evidence type="ECO:0000313" key="2">
    <source>
        <dbReference type="EMBL" id="KIU01229.1"/>
    </source>
</evidence>
<name>A0AA40JPH0_STAAU</name>
<accession>A0AA40JPH0</accession>
<organism evidence="2 3">
    <name type="scientific">Staphylococcus aureus</name>
    <dbReference type="NCBI Taxonomy" id="1280"/>
    <lineage>
        <taxon>Bacteria</taxon>
        <taxon>Bacillati</taxon>
        <taxon>Bacillota</taxon>
        <taxon>Bacilli</taxon>
        <taxon>Bacillales</taxon>
        <taxon>Staphylococcaceae</taxon>
        <taxon>Staphylococcus</taxon>
    </lineage>
</organism>
<comment type="caution">
    <text evidence="2">The sequence shown here is derived from an EMBL/GenBank/DDBJ whole genome shotgun (WGS) entry which is preliminary data.</text>
</comment>
<sequence>MRDIGATARTLSGEDRTPPPRLRAWPWIPACAGLTGFAERVSVLEAAPSLAKAGEGDLAASARKQLEA</sequence>